<gene>
    <name evidence="2" type="ORF">S101468_03338</name>
</gene>
<evidence type="ECO:0000313" key="2">
    <source>
        <dbReference type="EMBL" id="ASC07539.1"/>
    </source>
</evidence>
<dbReference type="Proteomes" id="UP000196816">
    <property type="component" value="Plasmid pAP1468-3"/>
</dbReference>
<keyword evidence="2" id="KW-0614">Plasmid</keyword>
<geneLocation type="plasmid" evidence="3">
    <name>pap1468-3</name>
</geneLocation>
<feature type="compositionally biased region" description="Basic and acidic residues" evidence="1">
    <location>
        <begin position="66"/>
        <end position="82"/>
    </location>
</feature>
<evidence type="ECO:0000256" key="1">
    <source>
        <dbReference type="SAM" id="MobiDB-lite"/>
    </source>
</evidence>
<accession>A0AAC9X400</accession>
<feature type="compositionally biased region" description="Polar residues" evidence="1">
    <location>
        <begin position="50"/>
        <end position="65"/>
    </location>
</feature>
<evidence type="ECO:0000313" key="3">
    <source>
        <dbReference type="Proteomes" id="UP000196816"/>
    </source>
</evidence>
<feature type="region of interest" description="Disordered" evidence="1">
    <location>
        <begin position="50"/>
        <end position="82"/>
    </location>
</feature>
<protein>
    <submittedName>
        <fullName evidence="2">Uncharacterized protein</fullName>
    </submittedName>
</protein>
<proteinExistence type="predicted"/>
<dbReference type="EMBL" id="CP021925">
    <property type="protein sequence ID" value="ASC07539.1"/>
    <property type="molecule type" value="Genomic_DNA"/>
</dbReference>
<sequence>MSIVYPSNGTSYLTPGTTTFTSGQVVSGVTVTSNSQEVLSSGATGMQQTIEESQKSASITVTTLGDDSRPERRVRWSERIDH</sequence>
<organism evidence="2 3">
    <name type="scientific">Acetobacter pasteurianus subsp. pasteurianus</name>
    <dbReference type="NCBI Taxonomy" id="481145"/>
    <lineage>
        <taxon>Bacteria</taxon>
        <taxon>Pseudomonadati</taxon>
        <taxon>Pseudomonadota</taxon>
        <taxon>Alphaproteobacteria</taxon>
        <taxon>Acetobacterales</taxon>
        <taxon>Acetobacteraceae</taxon>
        <taxon>Acetobacter</taxon>
    </lineage>
</organism>
<dbReference type="AlphaFoldDB" id="A0AAC9X400"/>
<name>A0AAC9X400_ACEPA</name>
<reference evidence="2 3" key="1">
    <citation type="submission" date="2017-06" db="EMBL/GenBank/DDBJ databases">
        <title>Genome sequence of Acetobacter pasteurianus subsp. pasteurianus strain SRCM101468.</title>
        <authorList>
            <person name="Cho S.H."/>
        </authorList>
    </citation>
    <scope>NUCLEOTIDE SEQUENCE [LARGE SCALE GENOMIC DNA]</scope>
    <source>
        <strain evidence="2 3">SRCM101468</strain>
        <plasmid evidence="3">pap1468-3</plasmid>
    </source>
</reference>